<evidence type="ECO:0008006" key="3">
    <source>
        <dbReference type="Google" id="ProtNLM"/>
    </source>
</evidence>
<dbReference type="AlphaFoldDB" id="B1ZUL7"/>
<dbReference type="EMBL" id="CP001032">
    <property type="protein sequence ID" value="ACB74901.1"/>
    <property type="molecule type" value="Genomic_DNA"/>
</dbReference>
<dbReference type="HOGENOM" id="CLU_676044_0_0_0"/>
<evidence type="ECO:0000313" key="2">
    <source>
        <dbReference type="Proteomes" id="UP000007013"/>
    </source>
</evidence>
<protein>
    <recommendedName>
        <fullName evidence="3">Phosphate-selective porin O and P</fullName>
    </recommendedName>
</protein>
<dbReference type="SUPFAM" id="SSF56935">
    <property type="entry name" value="Porins"/>
    <property type="match status" value="1"/>
</dbReference>
<sequence>MPRARFSPPSSRSGAPWRARAARAACLSGRYAPLGICLLLSASAPVRASDAWFDRLGEALEFSSADGYARARISGTLDLEGFEFSQPASGLIGSPGEALFSPRLTTFLDAQWGEHVYAFVQHRTDRGFDPGRRRLRGRLDEYAVRVIPWPDVRFNMQVGKFATIVGNWVGRHGSWDNPFVTAPLAYEQLTGIWDAAAARSAEELLGWAHVRPRLPAGAPARDKPLRLPLLWGPVYVTGVAVAGERGRLSFAAELKDAAVSSRPRLWDYDAFEFRHPSVAARVGFRPNAMWSFGVSASRGTYLQDDATPTLAPGRKLGDYREEMLAQDLGFAWHHFQLWAEFFQVRFTIPTVGNAEVFSYYVEAKYKFTPQWAGAVRWNEQLYGRMSGPALPSTRWGTNTRRLDIGPSYRLSAHAQLKLQYSVEQLEGEARELGHLAALQLTVRF</sequence>
<keyword evidence="2" id="KW-1185">Reference proteome</keyword>
<gene>
    <name evidence="1" type="ordered locus">Oter_1617</name>
</gene>
<accession>B1ZUL7</accession>
<dbReference type="STRING" id="452637.Oter_1617"/>
<dbReference type="KEGG" id="ote:Oter_1617"/>
<dbReference type="Proteomes" id="UP000007013">
    <property type="component" value="Chromosome"/>
</dbReference>
<reference evidence="1 2" key="1">
    <citation type="journal article" date="2011" name="J. Bacteriol.">
        <title>Genome sequence of the verrucomicrobium Opitutus terrae PB90-1, an abundant inhabitant of rice paddy soil ecosystems.</title>
        <authorList>
            <person name="van Passel M.W."/>
            <person name="Kant R."/>
            <person name="Palva A."/>
            <person name="Copeland A."/>
            <person name="Lucas S."/>
            <person name="Lapidus A."/>
            <person name="Glavina del Rio T."/>
            <person name="Pitluck S."/>
            <person name="Goltsman E."/>
            <person name="Clum A."/>
            <person name="Sun H."/>
            <person name="Schmutz J."/>
            <person name="Larimer F.W."/>
            <person name="Land M.L."/>
            <person name="Hauser L."/>
            <person name="Kyrpides N."/>
            <person name="Mikhailova N."/>
            <person name="Richardson P.P."/>
            <person name="Janssen P.H."/>
            <person name="de Vos W.M."/>
            <person name="Smidt H."/>
        </authorList>
    </citation>
    <scope>NUCLEOTIDE SEQUENCE [LARGE SCALE GENOMIC DNA]</scope>
    <source>
        <strain evidence="2">DSM 11246 / JCM 15787 / PB90-1</strain>
    </source>
</reference>
<dbReference type="eggNOG" id="ENOG502Z8U0">
    <property type="taxonomic scope" value="Bacteria"/>
</dbReference>
<organism evidence="1 2">
    <name type="scientific">Opitutus terrae (strain DSM 11246 / JCM 15787 / PB90-1)</name>
    <dbReference type="NCBI Taxonomy" id="452637"/>
    <lineage>
        <taxon>Bacteria</taxon>
        <taxon>Pseudomonadati</taxon>
        <taxon>Verrucomicrobiota</taxon>
        <taxon>Opitutia</taxon>
        <taxon>Opitutales</taxon>
        <taxon>Opitutaceae</taxon>
        <taxon>Opitutus</taxon>
    </lineage>
</organism>
<proteinExistence type="predicted"/>
<dbReference type="RefSeq" id="WP_012374438.1">
    <property type="nucleotide sequence ID" value="NC_010571.1"/>
</dbReference>
<evidence type="ECO:0000313" key="1">
    <source>
        <dbReference type="EMBL" id="ACB74901.1"/>
    </source>
</evidence>
<name>B1ZUL7_OPITP</name>